<protein>
    <submittedName>
        <fullName evidence="2">Uncharacterized protein</fullName>
    </submittedName>
</protein>
<evidence type="ECO:0000313" key="3">
    <source>
        <dbReference type="Proteomes" id="UP000249789"/>
    </source>
</evidence>
<feature type="region of interest" description="Disordered" evidence="1">
    <location>
        <begin position="1"/>
        <end position="24"/>
    </location>
</feature>
<evidence type="ECO:0000313" key="2">
    <source>
        <dbReference type="EMBL" id="RAK79831.1"/>
    </source>
</evidence>
<sequence length="57" mass="6156">MALDDSQQPYQDDGVTAVTQPRASKPAVVRKKFAKPPVKVACLACDLESSRLAVHCD</sequence>
<dbReference type="RefSeq" id="XP_040803841.1">
    <property type="nucleotide sequence ID" value="XM_040944108.1"/>
</dbReference>
<organism evidence="2 3">
    <name type="scientific">Aspergillus fijiensis CBS 313.89</name>
    <dbReference type="NCBI Taxonomy" id="1448319"/>
    <lineage>
        <taxon>Eukaryota</taxon>
        <taxon>Fungi</taxon>
        <taxon>Dikarya</taxon>
        <taxon>Ascomycota</taxon>
        <taxon>Pezizomycotina</taxon>
        <taxon>Eurotiomycetes</taxon>
        <taxon>Eurotiomycetidae</taxon>
        <taxon>Eurotiales</taxon>
        <taxon>Aspergillaceae</taxon>
        <taxon>Aspergillus</taxon>
    </lineage>
</organism>
<feature type="compositionally biased region" description="Polar residues" evidence="1">
    <location>
        <begin position="1"/>
        <end position="10"/>
    </location>
</feature>
<dbReference type="GeneID" id="63861441"/>
<dbReference type="Proteomes" id="UP000249789">
    <property type="component" value="Unassembled WGS sequence"/>
</dbReference>
<dbReference type="AlphaFoldDB" id="A0A8G1W1W3"/>
<evidence type="ECO:0000256" key="1">
    <source>
        <dbReference type="SAM" id="MobiDB-lite"/>
    </source>
</evidence>
<dbReference type="EMBL" id="KZ824631">
    <property type="protein sequence ID" value="RAK79831.1"/>
    <property type="molecule type" value="Genomic_DNA"/>
</dbReference>
<name>A0A8G1W1W3_9EURO</name>
<proteinExistence type="predicted"/>
<keyword evidence="3" id="KW-1185">Reference proteome</keyword>
<reference evidence="2 3" key="1">
    <citation type="submission" date="2018-02" db="EMBL/GenBank/DDBJ databases">
        <title>The genomes of Aspergillus section Nigri reveals drivers in fungal speciation.</title>
        <authorList>
            <consortium name="DOE Joint Genome Institute"/>
            <person name="Vesth T.C."/>
            <person name="Nybo J."/>
            <person name="Theobald S."/>
            <person name="Brandl J."/>
            <person name="Frisvad J.C."/>
            <person name="Nielsen K.F."/>
            <person name="Lyhne E.K."/>
            <person name="Kogle M.E."/>
            <person name="Kuo A."/>
            <person name="Riley R."/>
            <person name="Clum A."/>
            <person name="Nolan M."/>
            <person name="Lipzen A."/>
            <person name="Salamov A."/>
            <person name="Henrissat B."/>
            <person name="Wiebenga A."/>
            <person name="De vries R.P."/>
            <person name="Grigoriev I.V."/>
            <person name="Mortensen U.H."/>
            <person name="Andersen M.R."/>
            <person name="Baker S.E."/>
        </authorList>
    </citation>
    <scope>NUCLEOTIDE SEQUENCE [LARGE SCALE GENOMIC DNA]</scope>
    <source>
        <strain evidence="2 3">CBS 313.89</strain>
    </source>
</reference>
<accession>A0A8G1W1W3</accession>
<gene>
    <name evidence="2" type="ORF">BO72DRAFT_445654</name>
</gene>
<dbReference type="VEuPathDB" id="FungiDB:BO72DRAFT_445654"/>